<dbReference type="EMBL" id="CP006704">
    <property type="protein sequence ID" value="AIJ47121.1"/>
    <property type="molecule type" value="Genomic_DNA"/>
</dbReference>
<accession>A0A076PR05</accession>
<gene>
    <name evidence="1" type="ORF">O987_15065</name>
</gene>
<evidence type="ECO:0000313" key="2">
    <source>
        <dbReference type="Proteomes" id="UP000028782"/>
    </source>
</evidence>
<protein>
    <submittedName>
        <fullName evidence="1">Uncharacterized protein</fullName>
    </submittedName>
</protein>
<reference evidence="1 2" key="1">
    <citation type="journal article" date="2014" name="Genome Announc.">
        <title>Complete Genome Sequence of Polychlorinated Biphenyl Degrader Comamonas testosteroni TK102 (NBRC 109938).</title>
        <authorList>
            <person name="Fukuda K."/>
            <person name="Hosoyama A."/>
            <person name="Tsuchikane K."/>
            <person name="Ohji S."/>
            <person name="Yamazoe A."/>
            <person name="Fujita N."/>
            <person name="Shintani M."/>
            <person name="Kimbara K."/>
        </authorList>
    </citation>
    <scope>NUCLEOTIDE SEQUENCE [LARGE SCALE GENOMIC DNA]</scope>
    <source>
        <strain evidence="1">TK102</strain>
    </source>
</reference>
<dbReference type="InterPro" id="IPR029063">
    <property type="entry name" value="SAM-dependent_MTases_sf"/>
</dbReference>
<evidence type="ECO:0000313" key="1">
    <source>
        <dbReference type="EMBL" id="AIJ47121.1"/>
    </source>
</evidence>
<dbReference type="Proteomes" id="UP000028782">
    <property type="component" value="Chromosome"/>
</dbReference>
<name>A0A076PR05_COMTE</name>
<dbReference type="RefSeq" id="WP_043373065.1">
    <property type="nucleotide sequence ID" value="NZ_CP006704.1"/>
</dbReference>
<sequence>MNQIENITPYERIAYQCAPAKQLPLAADCASLITAPQAAHRFNLPQVKRAAAPGCVMALNSYGVLNHGTNLHSRSDFLSVAGQKTAAPQMNVSHVLATSAGMKVSAEVELIAINVKVACHDEAA</sequence>
<dbReference type="KEGG" id="ctes:O987_15065"/>
<dbReference type="Gene3D" id="3.40.50.150">
    <property type="entry name" value="Vaccinia Virus protein VP39"/>
    <property type="match status" value="1"/>
</dbReference>
<dbReference type="HOGENOM" id="CLU_2000018_0_0_4"/>
<proteinExistence type="predicted"/>
<organism evidence="1 2">
    <name type="scientific">Comamonas testosteroni TK102</name>
    <dbReference type="NCBI Taxonomy" id="1392005"/>
    <lineage>
        <taxon>Bacteria</taxon>
        <taxon>Pseudomonadati</taxon>
        <taxon>Pseudomonadota</taxon>
        <taxon>Betaproteobacteria</taxon>
        <taxon>Burkholderiales</taxon>
        <taxon>Comamonadaceae</taxon>
        <taxon>Comamonas</taxon>
    </lineage>
</organism>
<dbReference type="AlphaFoldDB" id="A0A076PR05"/>